<protein>
    <submittedName>
        <fullName evidence="1">Uncharacterized protein</fullName>
    </submittedName>
</protein>
<reference evidence="1" key="1">
    <citation type="submission" date="2022-11" db="EMBL/GenBank/DDBJ databases">
        <title>beta-Carotene-producing bacterium, Jeongeuplla avenae sp. nov., alleviates the salt stress of Arabidopsis seedlings.</title>
        <authorList>
            <person name="Jiang L."/>
            <person name="Lee J."/>
        </authorList>
    </citation>
    <scope>NUCLEOTIDE SEQUENCE</scope>
    <source>
        <strain evidence="1">DY_R2A_6</strain>
    </source>
</reference>
<organism evidence="1 2">
    <name type="scientific">Antarcticirhabdus aurantiaca</name>
    <dbReference type="NCBI Taxonomy" id="2606717"/>
    <lineage>
        <taxon>Bacteria</taxon>
        <taxon>Pseudomonadati</taxon>
        <taxon>Pseudomonadota</taxon>
        <taxon>Alphaproteobacteria</taxon>
        <taxon>Hyphomicrobiales</taxon>
        <taxon>Aurantimonadaceae</taxon>
        <taxon>Antarcticirhabdus</taxon>
    </lineage>
</organism>
<evidence type="ECO:0000313" key="1">
    <source>
        <dbReference type="EMBL" id="WAJ29419.1"/>
    </source>
</evidence>
<gene>
    <name evidence="1" type="ORF">OXU80_04050</name>
</gene>
<dbReference type="Proteomes" id="UP001163223">
    <property type="component" value="Chromosome"/>
</dbReference>
<accession>A0ACD4NRL5</accession>
<name>A0ACD4NRL5_9HYPH</name>
<keyword evidence="2" id="KW-1185">Reference proteome</keyword>
<dbReference type="EMBL" id="CP113520">
    <property type="protein sequence ID" value="WAJ29419.1"/>
    <property type="molecule type" value="Genomic_DNA"/>
</dbReference>
<proteinExistence type="predicted"/>
<evidence type="ECO:0000313" key="2">
    <source>
        <dbReference type="Proteomes" id="UP001163223"/>
    </source>
</evidence>
<sequence length="106" mass="11510">MNRNADEVELAIEALRQADRDMVAFELDEGDGEDTFLGEGSTYERIKIRVDEAIAAIKGGGLTSETAAKGTLALLESVLLTTYECHMGMIEAAIRMTEAAERRTNG</sequence>